<feature type="transmembrane region" description="Helical" evidence="1">
    <location>
        <begin position="34"/>
        <end position="59"/>
    </location>
</feature>
<sequence>MNEVKYNLLNLLGKVTMSIQGKMSGAAADHAAMVLVWAAVLSMVVLAVTFGVALLLWVLN</sequence>
<organism evidence="2 3">
    <name type="scientific">Neisseria animalis</name>
    <dbReference type="NCBI Taxonomy" id="492"/>
    <lineage>
        <taxon>Bacteria</taxon>
        <taxon>Pseudomonadati</taxon>
        <taxon>Pseudomonadota</taxon>
        <taxon>Betaproteobacteria</taxon>
        <taxon>Neisseriales</taxon>
        <taxon>Neisseriaceae</taxon>
        <taxon>Neisseria</taxon>
    </lineage>
</organism>
<proteinExistence type="predicted"/>
<dbReference type="Proteomes" id="UP000325536">
    <property type="component" value="Chromosome"/>
</dbReference>
<evidence type="ECO:0000313" key="2">
    <source>
        <dbReference type="EMBL" id="QEY24789.1"/>
    </source>
</evidence>
<reference evidence="2 3" key="1">
    <citation type="submission" date="2018-08" db="EMBL/GenBank/DDBJ databases">
        <title>Neisseria animalis ATCC 49930 complete genome.</title>
        <authorList>
            <person name="Veseli I.A."/>
            <person name="Mascarenhas dos Santos A.C."/>
            <person name="Buttler R."/>
            <person name="Pombert J.-F."/>
        </authorList>
    </citation>
    <scope>NUCLEOTIDE SEQUENCE [LARGE SCALE GENOMIC DNA]</scope>
    <source>
        <strain evidence="2 3">ATCC 49930</strain>
    </source>
</reference>
<evidence type="ECO:0000256" key="1">
    <source>
        <dbReference type="SAM" id="Phobius"/>
    </source>
</evidence>
<keyword evidence="1" id="KW-1133">Transmembrane helix</keyword>
<protein>
    <submittedName>
        <fullName evidence="2">Uncharacterized protein</fullName>
    </submittedName>
</protein>
<keyword evidence="1" id="KW-0472">Membrane</keyword>
<dbReference type="EMBL" id="CP031699">
    <property type="protein sequence ID" value="QEY24789.1"/>
    <property type="molecule type" value="Genomic_DNA"/>
</dbReference>
<evidence type="ECO:0000313" key="3">
    <source>
        <dbReference type="Proteomes" id="UP000325536"/>
    </source>
</evidence>
<gene>
    <name evidence="2" type="ORF">D0T90_10185</name>
</gene>
<dbReference type="KEGG" id="naq:D0T90_10185"/>
<dbReference type="AlphaFoldDB" id="A0A5P3MVV6"/>
<name>A0A5P3MVV6_NEIAN</name>
<keyword evidence="1" id="KW-0812">Transmembrane</keyword>
<accession>A0A5P3MVV6</accession>
<keyword evidence="3" id="KW-1185">Reference proteome</keyword>